<proteinExistence type="predicted"/>
<evidence type="ECO:0000313" key="2">
    <source>
        <dbReference type="Proteomes" id="UP000244880"/>
    </source>
</evidence>
<accession>A0A2R8BEZ2</accession>
<dbReference type="Proteomes" id="UP000244880">
    <property type="component" value="Unassembled WGS sequence"/>
</dbReference>
<keyword evidence="2" id="KW-1185">Reference proteome</keyword>
<dbReference type="EMBL" id="OMOR01000001">
    <property type="protein sequence ID" value="SPH21649.1"/>
    <property type="molecule type" value="Genomic_DNA"/>
</dbReference>
<dbReference type="RefSeq" id="WP_108828709.1">
    <property type="nucleotide sequence ID" value="NZ_OMOR01000001.1"/>
</dbReference>
<evidence type="ECO:0000313" key="1">
    <source>
        <dbReference type="EMBL" id="SPH21649.1"/>
    </source>
</evidence>
<gene>
    <name evidence="1" type="ORF">ASD8599_02401</name>
</gene>
<organism evidence="1 2">
    <name type="scientific">Ascidiaceihabitans donghaensis</name>
    <dbReference type="NCBI Taxonomy" id="1510460"/>
    <lineage>
        <taxon>Bacteria</taxon>
        <taxon>Pseudomonadati</taxon>
        <taxon>Pseudomonadota</taxon>
        <taxon>Alphaproteobacteria</taxon>
        <taxon>Rhodobacterales</taxon>
        <taxon>Paracoccaceae</taxon>
        <taxon>Ascidiaceihabitans</taxon>
    </lineage>
</organism>
<name>A0A2R8BEZ2_9RHOB</name>
<sequence length="96" mass="10202">MATHTQRPAPEQHWAALMKAPMIETECALLADPDTENDQIVVIYDAQNAPPVITVDSDDASALITLRADGTPVAVLSRAGDVPCAEDVLLVARHAT</sequence>
<reference evidence="1 2" key="1">
    <citation type="submission" date="2018-03" db="EMBL/GenBank/DDBJ databases">
        <authorList>
            <person name="Keele B.F."/>
        </authorList>
    </citation>
    <scope>NUCLEOTIDE SEQUENCE [LARGE SCALE GENOMIC DNA]</scope>
    <source>
        <strain evidence="1 2">CECT 8599</strain>
    </source>
</reference>
<dbReference type="AlphaFoldDB" id="A0A2R8BEZ2"/>
<protein>
    <submittedName>
        <fullName evidence="1">Uncharacterized protein</fullName>
    </submittedName>
</protein>